<comment type="caution">
    <text evidence="1">The sequence shown here is derived from an EMBL/GenBank/DDBJ whole genome shotgun (WGS) entry which is preliminary data.</text>
</comment>
<dbReference type="RefSeq" id="XP_073554199.1">
    <property type="nucleotide sequence ID" value="XM_073707235.1"/>
</dbReference>
<evidence type="ECO:0000313" key="1">
    <source>
        <dbReference type="EMBL" id="TFA97997.1"/>
    </source>
</evidence>
<keyword evidence="2" id="KW-1185">Reference proteome</keyword>
<organism evidence="1 2">
    <name type="scientific">Trichoderma ghanense</name>
    <dbReference type="NCBI Taxonomy" id="65468"/>
    <lineage>
        <taxon>Eukaryota</taxon>
        <taxon>Fungi</taxon>
        <taxon>Dikarya</taxon>
        <taxon>Ascomycota</taxon>
        <taxon>Pezizomycotina</taxon>
        <taxon>Sordariomycetes</taxon>
        <taxon>Hypocreomycetidae</taxon>
        <taxon>Hypocreales</taxon>
        <taxon>Hypocreaceae</taxon>
        <taxon>Trichoderma</taxon>
    </lineage>
</organism>
<reference evidence="1 2" key="1">
    <citation type="submission" date="2018-01" db="EMBL/GenBank/DDBJ databases">
        <title>Genome characterization of the sugarcane-associated fungus Trichoderma ghanense CCMA-1212 and their application in lignocelulose bioconversion.</title>
        <authorList>
            <person name="Steindorff A.S."/>
            <person name="Mendes T.D."/>
            <person name="Vilela E.S.D."/>
            <person name="Rodrigues D.S."/>
            <person name="Formighieri E.F."/>
            <person name="Melo I.S."/>
            <person name="Favaro L.C.L."/>
        </authorList>
    </citation>
    <scope>NUCLEOTIDE SEQUENCE [LARGE SCALE GENOMIC DNA]</scope>
    <source>
        <strain evidence="1 2">CCMA-1212</strain>
    </source>
</reference>
<evidence type="ECO:0000313" key="2">
    <source>
        <dbReference type="Proteomes" id="UP001642720"/>
    </source>
</evidence>
<dbReference type="GeneID" id="300581685"/>
<dbReference type="Proteomes" id="UP001642720">
    <property type="component" value="Unassembled WGS sequence"/>
</dbReference>
<sequence>MNNNNEMLARTEERGLPPEMMDPNWNLLDRLSPYDQACYMHHQRHRLNHLKALRLHHADDQHVLLLDEAGLLSAVGVPVPTREQLQRPPPELIYGKRAEEMRIEGYTARLAKRVLGVLDGHYFMRHPAWETLRAVNEAIREEIDVWDIFPAFHATVDVLHATETPIDEILKGICLAVGYRTDEEDDRLELLMGFCQVLGDMVEEFHDMYQRLVAHVAENGTDKTKIVKWKLERLETAWEKILEMLTREALAQEMGQILQFWEDFSGYTTEGGDVSSPRPQTVNNPNVELVQAGRHTSPLFEPIILLVPDE</sequence>
<proteinExistence type="predicted"/>
<name>A0ABY2GQ21_9HYPO</name>
<gene>
    <name evidence="1" type="ORF">CCMA1212_010182</name>
</gene>
<accession>A0ABY2GQ21</accession>
<dbReference type="EMBL" id="PPTA01000024">
    <property type="protein sequence ID" value="TFA97997.1"/>
    <property type="molecule type" value="Genomic_DNA"/>
</dbReference>
<protein>
    <submittedName>
        <fullName evidence="1">Uncharacterized protein</fullName>
    </submittedName>
</protein>